<feature type="transmembrane region" description="Helical" evidence="2">
    <location>
        <begin position="89"/>
        <end position="109"/>
    </location>
</feature>
<proteinExistence type="predicted"/>
<dbReference type="RefSeq" id="WP_048049864.1">
    <property type="nucleotide sequence ID" value="NZ_JJPP01000022.1"/>
</dbReference>
<feature type="coiled-coil region" evidence="1">
    <location>
        <begin position="205"/>
        <end position="239"/>
    </location>
</feature>
<reference evidence="3 4" key="1">
    <citation type="journal article" date="2015" name="ISME J.">
        <title>Genomic and phenotypic differentiation among Methanosarcina mazei populations from Columbia River sediment.</title>
        <authorList>
            <person name="Youngblut N.D."/>
            <person name="Wirth J.S."/>
            <person name="Henriksen J.R."/>
            <person name="Smith M."/>
            <person name="Simon H."/>
            <person name="Metcalf W.W."/>
            <person name="Whitaker R.J."/>
        </authorList>
    </citation>
    <scope>NUCLEOTIDE SEQUENCE [LARGE SCALE GENOMIC DNA]</scope>
    <source>
        <strain evidence="3 4">3.H.A.2.4</strain>
    </source>
</reference>
<name>A0A0F8KQH6_METMZ</name>
<protein>
    <submittedName>
        <fullName evidence="3">Uncharacterized protein</fullName>
    </submittedName>
</protein>
<keyword evidence="2" id="KW-0472">Membrane</keyword>
<evidence type="ECO:0000256" key="1">
    <source>
        <dbReference type="SAM" id="Coils"/>
    </source>
</evidence>
<comment type="caution">
    <text evidence="3">The sequence shown here is derived from an EMBL/GenBank/DDBJ whole genome shotgun (WGS) entry which is preliminary data.</text>
</comment>
<feature type="transmembrane region" description="Helical" evidence="2">
    <location>
        <begin position="149"/>
        <end position="167"/>
    </location>
</feature>
<dbReference type="EMBL" id="JJPP01000022">
    <property type="protein sequence ID" value="KKG83065.1"/>
    <property type="molecule type" value="Genomic_DNA"/>
</dbReference>
<evidence type="ECO:0000313" key="3">
    <source>
        <dbReference type="EMBL" id="KKG83065.1"/>
    </source>
</evidence>
<dbReference type="Proteomes" id="UP000034817">
    <property type="component" value="Unassembled WGS sequence"/>
</dbReference>
<evidence type="ECO:0000313" key="4">
    <source>
        <dbReference type="Proteomes" id="UP000034817"/>
    </source>
</evidence>
<accession>A0A0F8KQH6</accession>
<feature type="transmembrane region" description="Helical" evidence="2">
    <location>
        <begin position="179"/>
        <end position="198"/>
    </location>
</feature>
<dbReference type="PATRIC" id="fig|2209.72.peg.1775"/>
<dbReference type="AlphaFoldDB" id="A0A0F8KQH6"/>
<organism evidence="3 4">
    <name type="scientific">Methanosarcina mazei</name>
    <name type="common">Methanosarcina frisia</name>
    <dbReference type="NCBI Taxonomy" id="2209"/>
    <lineage>
        <taxon>Archaea</taxon>
        <taxon>Methanobacteriati</taxon>
        <taxon>Methanobacteriota</taxon>
        <taxon>Stenosarchaea group</taxon>
        <taxon>Methanomicrobia</taxon>
        <taxon>Methanosarcinales</taxon>
        <taxon>Methanosarcinaceae</taxon>
        <taxon>Methanosarcina</taxon>
    </lineage>
</organism>
<gene>
    <name evidence="3" type="ORF">DU55_08175</name>
</gene>
<sequence>MDFYNFLLEPTFNKTLSEMGEIVLPVTGVLLGLVYTAHIYWLQGGFSKLEYTKSLLEDLLVADGKIILDLLIGASVISLFSIIESVSLISVIFYIFCLFFVTDLCKYTAEVGYIQTLFSTKFIPSNYGYFKTYIKKILNAGFKGWAKPLLFGFLVVFYPLIASYDSISSGVFTLNNNSIIIFMLTSTLLSFIQVKSLLTEAFKFRKDIEKRLEKQKDNINQSSNQESNWEESKRRLESKIVLECLESIGIILDSQDHELISRGSWTSRNLSSKPILNGNPIIDKNGSCHLNLIIPYLEDDSKTRAFIFLWTKEIFELLASSKTEIYDYAVSFFRKENDLSRTHFALIRANRKTIIKLMNKSKSTNEFIKNITGKYLAESIDKF</sequence>
<feature type="transmembrane region" description="Helical" evidence="2">
    <location>
        <begin position="22"/>
        <end position="42"/>
    </location>
</feature>
<keyword evidence="2" id="KW-0812">Transmembrane</keyword>
<keyword evidence="1" id="KW-0175">Coiled coil</keyword>
<keyword evidence="2" id="KW-1133">Transmembrane helix</keyword>
<evidence type="ECO:0000256" key="2">
    <source>
        <dbReference type="SAM" id="Phobius"/>
    </source>
</evidence>